<gene>
    <name evidence="4" type="primary">yncA</name>
    <name evidence="4" type="ORF">Enr13x_61870</name>
</gene>
<dbReference type="OrthoDB" id="9798006at2"/>
<dbReference type="EC" id="2.3.1.-" evidence="4"/>
<dbReference type="PANTHER" id="PTHR43072">
    <property type="entry name" value="N-ACETYLTRANSFERASE"/>
    <property type="match status" value="1"/>
</dbReference>
<dbReference type="PANTHER" id="PTHR43072:SF23">
    <property type="entry name" value="UPF0039 PROTEIN C11D3.02C"/>
    <property type="match status" value="1"/>
</dbReference>
<keyword evidence="2 4" id="KW-0012">Acyltransferase</keyword>
<keyword evidence="1 4" id="KW-0808">Transferase</keyword>
<dbReference type="AlphaFoldDB" id="A0A518HZK7"/>
<dbReference type="GO" id="GO:0016747">
    <property type="term" value="F:acyltransferase activity, transferring groups other than amino-acyl groups"/>
    <property type="evidence" value="ECO:0007669"/>
    <property type="project" value="InterPro"/>
</dbReference>
<reference evidence="4 5" key="1">
    <citation type="submission" date="2019-03" db="EMBL/GenBank/DDBJ databases">
        <title>Deep-cultivation of Planctomycetes and their phenomic and genomic characterization uncovers novel biology.</title>
        <authorList>
            <person name="Wiegand S."/>
            <person name="Jogler M."/>
            <person name="Boedeker C."/>
            <person name="Pinto D."/>
            <person name="Vollmers J."/>
            <person name="Rivas-Marin E."/>
            <person name="Kohn T."/>
            <person name="Peeters S.H."/>
            <person name="Heuer A."/>
            <person name="Rast P."/>
            <person name="Oberbeckmann S."/>
            <person name="Bunk B."/>
            <person name="Jeske O."/>
            <person name="Meyerdierks A."/>
            <person name="Storesund J.E."/>
            <person name="Kallscheuer N."/>
            <person name="Luecker S."/>
            <person name="Lage O.M."/>
            <person name="Pohl T."/>
            <person name="Merkel B.J."/>
            <person name="Hornburger P."/>
            <person name="Mueller R.-W."/>
            <person name="Bruemmer F."/>
            <person name="Labrenz M."/>
            <person name="Spormann A.M."/>
            <person name="Op den Camp H."/>
            <person name="Overmann J."/>
            <person name="Amann R."/>
            <person name="Jetten M.S.M."/>
            <person name="Mascher T."/>
            <person name="Medema M.H."/>
            <person name="Devos D.P."/>
            <person name="Kaster A.-K."/>
            <person name="Ovreas L."/>
            <person name="Rohde M."/>
            <person name="Galperin M.Y."/>
            <person name="Jogler C."/>
        </authorList>
    </citation>
    <scope>NUCLEOTIDE SEQUENCE [LARGE SCALE GENOMIC DNA]</scope>
    <source>
        <strain evidence="4 5">Enr13</strain>
    </source>
</reference>
<dbReference type="SUPFAM" id="SSF55729">
    <property type="entry name" value="Acyl-CoA N-acyltransferases (Nat)"/>
    <property type="match status" value="1"/>
</dbReference>
<dbReference type="RefSeq" id="WP_145390415.1">
    <property type="nucleotide sequence ID" value="NZ_CP037423.1"/>
</dbReference>
<feature type="domain" description="N-acetyltransferase" evidence="3">
    <location>
        <begin position="3"/>
        <end position="164"/>
    </location>
</feature>
<dbReference type="InterPro" id="IPR016181">
    <property type="entry name" value="Acyl_CoA_acyltransferase"/>
</dbReference>
<dbReference type="InterPro" id="IPR000182">
    <property type="entry name" value="GNAT_dom"/>
</dbReference>
<accession>A0A518HZK7</accession>
<dbReference type="Pfam" id="PF13420">
    <property type="entry name" value="Acetyltransf_4"/>
    <property type="match status" value="1"/>
</dbReference>
<organism evidence="4 5">
    <name type="scientific">Stieleria neptunia</name>
    <dbReference type="NCBI Taxonomy" id="2527979"/>
    <lineage>
        <taxon>Bacteria</taxon>
        <taxon>Pseudomonadati</taxon>
        <taxon>Planctomycetota</taxon>
        <taxon>Planctomycetia</taxon>
        <taxon>Pirellulales</taxon>
        <taxon>Pirellulaceae</taxon>
        <taxon>Stieleria</taxon>
    </lineage>
</organism>
<dbReference type="Gene3D" id="3.40.630.30">
    <property type="match status" value="1"/>
</dbReference>
<dbReference type="EMBL" id="CP037423">
    <property type="protein sequence ID" value="QDV46278.1"/>
    <property type="molecule type" value="Genomic_DNA"/>
</dbReference>
<evidence type="ECO:0000256" key="1">
    <source>
        <dbReference type="ARBA" id="ARBA00022679"/>
    </source>
</evidence>
<dbReference type="Proteomes" id="UP000319004">
    <property type="component" value="Chromosome"/>
</dbReference>
<evidence type="ECO:0000313" key="5">
    <source>
        <dbReference type="Proteomes" id="UP000319004"/>
    </source>
</evidence>
<dbReference type="CDD" id="cd04301">
    <property type="entry name" value="NAT_SF"/>
    <property type="match status" value="1"/>
</dbReference>
<evidence type="ECO:0000259" key="3">
    <source>
        <dbReference type="PROSITE" id="PS51186"/>
    </source>
</evidence>
<name>A0A518HZK7_9BACT</name>
<evidence type="ECO:0000256" key="2">
    <source>
        <dbReference type="ARBA" id="ARBA00023315"/>
    </source>
</evidence>
<dbReference type="KEGG" id="snep:Enr13x_61870"/>
<keyword evidence="5" id="KW-1185">Reference proteome</keyword>
<protein>
    <submittedName>
        <fullName evidence="4">N-acyltransferase YncA</fullName>
        <ecNumber evidence="4">2.3.1.-</ecNumber>
    </submittedName>
</protein>
<proteinExistence type="predicted"/>
<evidence type="ECO:0000313" key="4">
    <source>
        <dbReference type="EMBL" id="QDV46278.1"/>
    </source>
</evidence>
<dbReference type="PROSITE" id="PS51186">
    <property type="entry name" value="GNAT"/>
    <property type="match status" value="1"/>
</dbReference>
<sequence>METLIRLAEESDATAICDIYNHYVRTSTCTFHTEPESIPDRLAWLRAHGERHPVTVYCVDGTVVGWASLSQWHPRPAYSETAEVSFYIDNQWHRRGIGRALLTDLIERASALGFHVLIGGVCTEHLASMELQKSLGFTEVARFTEVGRKFDRWLDVAYFQLTLRT</sequence>